<feature type="region of interest" description="Disordered" evidence="1">
    <location>
        <begin position="17"/>
        <end position="40"/>
    </location>
</feature>
<comment type="caution">
    <text evidence="2">The sequence shown here is derived from an EMBL/GenBank/DDBJ whole genome shotgun (WGS) entry which is preliminary data.</text>
</comment>
<gene>
    <name evidence="2" type="ORF">GMARGA_LOCUS4910</name>
</gene>
<protein>
    <submittedName>
        <fullName evidence="2">35960_t:CDS:1</fullName>
    </submittedName>
</protein>
<dbReference type="EMBL" id="CAJVQB010002008">
    <property type="protein sequence ID" value="CAG8558680.1"/>
    <property type="molecule type" value="Genomic_DNA"/>
</dbReference>
<evidence type="ECO:0000313" key="2">
    <source>
        <dbReference type="EMBL" id="CAG8558680.1"/>
    </source>
</evidence>
<keyword evidence="3" id="KW-1185">Reference proteome</keyword>
<dbReference type="Proteomes" id="UP000789901">
    <property type="component" value="Unassembled WGS sequence"/>
</dbReference>
<name>A0ABN7UFG8_GIGMA</name>
<accession>A0ABN7UFG8</accession>
<feature type="compositionally biased region" description="Basic and acidic residues" evidence="1">
    <location>
        <begin position="19"/>
        <end position="40"/>
    </location>
</feature>
<evidence type="ECO:0000313" key="3">
    <source>
        <dbReference type="Proteomes" id="UP000789901"/>
    </source>
</evidence>
<reference evidence="2 3" key="1">
    <citation type="submission" date="2021-06" db="EMBL/GenBank/DDBJ databases">
        <authorList>
            <person name="Kallberg Y."/>
            <person name="Tangrot J."/>
            <person name="Rosling A."/>
        </authorList>
    </citation>
    <scope>NUCLEOTIDE SEQUENCE [LARGE SCALE GENOMIC DNA]</scope>
    <source>
        <strain evidence="2 3">120-4 pot B 10/14</strain>
    </source>
</reference>
<evidence type="ECO:0000256" key="1">
    <source>
        <dbReference type="SAM" id="MobiDB-lite"/>
    </source>
</evidence>
<proteinExistence type="predicted"/>
<organism evidence="2 3">
    <name type="scientific">Gigaspora margarita</name>
    <dbReference type="NCBI Taxonomy" id="4874"/>
    <lineage>
        <taxon>Eukaryota</taxon>
        <taxon>Fungi</taxon>
        <taxon>Fungi incertae sedis</taxon>
        <taxon>Mucoromycota</taxon>
        <taxon>Glomeromycotina</taxon>
        <taxon>Glomeromycetes</taxon>
        <taxon>Diversisporales</taxon>
        <taxon>Gigasporaceae</taxon>
        <taxon>Gigaspora</taxon>
    </lineage>
</organism>
<sequence length="161" mass="18695">MLTNYIDVNYTDKPLLPWDSKKNPGAREPKPDQLENNRKIPDNMETIRKMIKEVQPKTEVTLLITKYEDIECTVEILKIKFDTSYILQNLLQLPELDKPEWNLPTNGKDTATKTNIEMANDNAPIMGNHQLTKIKNLKPFERNLAEPLKIMTHNVRVLITL</sequence>